<name>A0AAN7HJU7_9PEZI</name>
<comment type="caution">
    <text evidence="3">The sequence shown here is derived from an EMBL/GenBank/DDBJ whole genome shotgun (WGS) entry which is preliminary data.</text>
</comment>
<dbReference type="InterPro" id="IPR036236">
    <property type="entry name" value="Znf_C2H2_sf"/>
</dbReference>
<reference evidence="3" key="2">
    <citation type="submission" date="2023-05" db="EMBL/GenBank/DDBJ databases">
        <authorList>
            <consortium name="Lawrence Berkeley National Laboratory"/>
            <person name="Steindorff A."/>
            <person name="Hensen N."/>
            <person name="Bonometti L."/>
            <person name="Westerberg I."/>
            <person name="Brannstrom I.O."/>
            <person name="Guillou S."/>
            <person name="Cros-Aarteil S."/>
            <person name="Calhoun S."/>
            <person name="Haridas S."/>
            <person name="Kuo A."/>
            <person name="Mondo S."/>
            <person name="Pangilinan J."/>
            <person name="Riley R."/>
            <person name="Labutti K."/>
            <person name="Andreopoulos B."/>
            <person name="Lipzen A."/>
            <person name="Chen C."/>
            <person name="Yanf M."/>
            <person name="Daum C."/>
            <person name="Ng V."/>
            <person name="Clum A."/>
            <person name="Ohm R."/>
            <person name="Martin F."/>
            <person name="Silar P."/>
            <person name="Natvig D."/>
            <person name="Lalanne C."/>
            <person name="Gautier V."/>
            <person name="Ament-Velasquez S.L."/>
            <person name="Kruys A."/>
            <person name="Hutchinson M.I."/>
            <person name="Powell A.J."/>
            <person name="Barry K."/>
            <person name="Miller A.N."/>
            <person name="Grigoriev I.V."/>
            <person name="Debuchy R."/>
            <person name="Gladieux P."/>
            <person name="Thoren M.H."/>
            <person name="Johannesson H."/>
        </authorList>
    </citation>
    <scope>NUCLEOTIDE SEQUENCE</scope>
    <source>
        <strain evidence="3">CBS 359.72</strain>
    </source>
</reference>
<sequence>MTPTAGGSCTPQTPFPNQETDPSFSTNPNTSTGTDQIRKEYPCDWPNCKSRKNVFSSPSLLKKHKNNHIRPRKCKYCNFAGAERKDLARHVRKHHCDLPGVLTNQEFWKEMIPCRYCGVRQRADNLKGRHLRTCKARPTTSGHGDEGSE</sequence>
<accession>A0AAN7HJU7</accession>
<evidence type="ECO:0000313" key="3">
    <source>
        <dbReference type="EMBL" id="KAK4248327.1"/>
    </source>
</evidence>
<dbReference type="SMART" id="SM00355">
    <property type="entry name" value="ZnF_C2H2"/>
    <property type="match status" value="2"/>
</dbReference>
<feature type="domain" description="C2H2-type" evidence="2">
    <location>
        <begin position="41"/>
        <end position="68"/>
    </location>
</feature>
<evidence type="ECO:0000259" key="2">
    <source>
        <dbReference type="SMART" id="SM00355"/>
    </source>
</evidence>
<protein>
    <recommendedName>
        <fullName evidence="2">C2H2-type domain-containing protein</fullName>
    </recommendedName>
</protein>
<organism evidence="3 4">
    <name type="scientific">Corynascus novoguineensis</name>
    <dbReference type="NCBI Taxonomy" id="1126955"/>
    <lineage>
        <taxon>Eukaryota</taxon>
        <taxon>Fungi</taxon>
        <taxon>Dikarya</taxon>
        <taxon>Ascomycota</taxon>
        <taxon>Pezizomycotina</taxon>
        <taxon>Sordariomycetes</taxon>
        <taxon>Sordariomycetidae</taxon>
        <taxon>Sordariales</taxon>
        <taxon>Chaetomiaceae</taxon>
        <taxon>Corynascus</taxon>
    </lineage>
</organism>
<dbReference type="EMBL" id="MU857639">
    <property type="protein sequence ID" value="KAK4248327.1"/>
    <property type="molecule type" value="Genomic_DNA"/>
</dbReference>
<dbReference type="Gene3D" id="3.30.160.60">
    <property type="entry name" value="Classic Zinc Finger"/>
    <property type="match status" value="1"/>
</dbReference>
<feature type="compositionally biased region" description="Polar residues" evidence="1">
    <location>
        <begin position="1"/>
        <end position="35"/>
    </location>
</feature>
<proteinExistence type="predicted"/>
<dbReference type="InterPro" id="IPR013087">
    <property type="entry name" value="Znf_C2H2_type"/>
</dbReference>
<gene>
    <name evidence="3" type="ORF">C7999DRAFT_13689</name>
</gene>
<dbReference type="SUPFAM" id="SSF57667">
    <property type="entry name" value="beta-beta-alpha zinc fingers"/>
    <property type="match status" value="1"/>
</dbReference>
<feature type="region of interest" description="Disordered" evidence="1">
    <location>
        <begin position="1"/>
        <end position="42"/>
    </location>
</feature>
<feature type="domain" description="C2H2-type" evidence="2">
    <location>
        <begin position="72"/>
        <end position="94"/>
    </location>
</feature>
<dbReference type="AlphaFoldDB" id="A0AAN7HJU7"/>
<keyword evidence="4" id="KW-1185">Reference proteome</keyword>
<evidence type="ECO:0000313" key="4">
    <source>
        <dbReference type="Proteomes" id="UP001303647"/>
    </source>
</evidence>
<evidence type="ECO:0000256" key="1">
    <source>
        <dbReference type="SAM" id="MobiDB-lite"/>
    </source>
</evidence>
<reference evidence="3" key="1">
    <citation type="journal article" date="2023" name="Mol. Phylogenet. Evol.">
        <title>Genome-scale phylogeny and comparative genomics of the fungal order Sordariales.</title>
        <authorList>
            <person name="Hensen N."/>
            <person name="Bonometti L."/>
            <person name="Westerberg I."/>
            <person name="Brannstrom I.O."/>
            <person name="Guillou S."/>
            <person name="Cros-Aarteil S."/>
            <person name="Calhoun S."/>
            <person name="Haridas S."/>
            <person name="Kuo A."/>
            <person name="Mondo S."/>
            <person name="Pangilinan J."/>
            <person name="Riley R."/>
            <person name="LaButti K."/>
            <person name="Andreopoulos B."/>
            <person name="Lipzen A."/>
            <person name="Chen C."/>
            <person name="Yan M."/>
            <person name="Daum C."/>
            <person name="Ng V."/>
            <person name="Clum A."/>
            <person name="Steindorff A."/>
            <person name="Ohm R.A."/>
            <person name="Martin F."/>
            <person name="Silar P."/>
            <person name="Natvig D.O."/>
            <person name="Lalanne C."/>
            <person name="Gautier V."/>
            <person name="Ament-Velasquez S.L."/>
            <person name="Kruys A."/>
            <person name="Hutchinson M.I."/>
            <person name="Powell A.J."/>
            <person name="Barry K."/>
            <person name="Miller A.N."/>
            <person name="Grigoriev I.V."/>
            <person name="Debuchy R."/>
            <person name="Gladieux P."/>
            <person name="Hiltunen Thoren M."/>
            <person name="Johannesson H."/>
        </authorList>
    </citation>
    <scope>NUCLEOTIDE SEQUENCE</scope>
    <source>
        <strain evidence="3">CBS 359.72</strain>
    </source>
</reference>
<dbReference type="Proteomes" id="UP001303647">
    <property type="component" value="Unassembled WGS sequence"/>
</dbReference>